<dbReference type="EMBL" id="JAUTAL010000001">
    <property type="protein sequence ID" value="MDQ1097063.1"/>
    <property type="molecule type" value="Genomic_DNA"/>
</dbReference>
<organism evidence="1 2">
    <name type="scientific">Chryseobacterium camelliae</name>
    <dbReference type="NCBI Taxonomy" id="1265445"/>
    <lineage>
        <taxon>Bacteria</taxon>
        <taxon>Pseudomonadati</taxon>
        <taxon>Bacteroidota</taxon>
        <taxon>Flavobacteriia</taxon>
        <taxon>Flavobacteriales</taxon>
        <taxon>Weeksellaceae</taxon>
        <taxon>Chryseobacterium group</taxon>
        <taxon>Chryseobacterium</taxon>
    </lineage>
</organism>
<gene>
    <name evidence="1" type="ORF">QE404_002210</name>
</gene>
<sequence>MGFKATKLIKQGFFPRKARKLNNPLIMNILSD</sequence>
<keyword evidence="2" id="KW-1185">Reference proteome</keyword>
<proteinExistence type="predicted"/>
<comment type="caution">
    <text evidence="1">The sequence shown here is derived from an EMBL/GenBank/DDBJ whole genome shotgun (WGS) entry which is preliminary data.</text>
</comment>
<dbReference type="Proteomes" id="UP001225072">
    <property type="component" value="Unassembled WGS sequence"/>
</dbReference>
<evidence type="ECO:0000313" key="2">
    <source>
        <dbReference type="Proteomes" id="UP001225072"/>
    </source>
</evidence>
<evidence type="ECO:0000313" key="1">
    <source>
        <dbReference type="EMBL" id="MDQ1097063.1"/>
    </source>
</evidence>
<reference evidence="1 2" key="1">
    <citation type="submission" date="2023-07" db="EMBL/GenBank/DDBJ databases">
        <title>Functional and genomic diversity of the sorghum phyllosphere microbiome.</title>
        <authorList>
            <person name="Shade A."/>
        </authorList>
    </citation>
    <scope>NUCLEOTIDE SEQUENCE [LARGE SCALE GENOMIC DNA]</scope>
    <source>
        <strain evidence="1 2">SORGH_AS_1064</strain>
    </source>
</reference>
<accession>A0ABU0TJ47</accession>
<protein>
    <recommendedName>
        <fullName evidence="3">Transposase</fullName>
    </recommendedName>
</protein>
<evidence type="ECO:0008006" key="3">
    <source>
        <dbReference type="Google" id="ProtNLM"/>
    </source>
</evidence>
<name>A0ABU0TJ47_9FLAO</name>